<name>A0A9D1KLC6_9ACTN</name>
<dbReference type="Pfam" id="PF00106">
    <property type="entry name" value="adh_short"/>
    <property type="match status" value="1"/>
</dbReference>
<dbReference type="GO" id="GO:0016020">
    <property type="term" value="C:membrane"/>
    <property type="evidence" value="ECO:0007669"/>
    <property type="project" value="TreeGrafter"/>
</dbReference>
<dbReference type="InterPro" id="IPR036291">
    <property type="entry name" value="NAD(P)-bd_dom_sf"/>
</dbReference>
<reference evidence="5" key="2">
    <citation type="journal article" date="2021" name="PeerJ">
        <title>Extensive microbial diversity within the chicken gut microbiome revealed by metagenomics and culture.</title>
        <authorList>
            <person name="Gilroy R."/>
            <person name="Ravi A."/>
            <person name="Getino M."/>
            <person name="Pursley I."/>
            <person name="Horton D.L."/>
            <person name="Alikhan N.F."/>
            <person name="Baker D."/>
            <person name="Gharbi K."/>
            <person name="Hall N."/>
            <person name="Watson M."/>
            <person name="Adriaenssens E.M."/>
            <person name="Foster-Nyarko E."/>
            <person name="Jarju S."/>
            <person name="Secka A."/>
            <person name="Antonio M."/>
            <person name="Oren A."/>
            <person name="Chaudhuri R.R."/>
            <person name="La Ragione R."/>
            <person name="Hildebrand F."/>
            <person name="Pallen M.J."/>
        </authorList>
    </citation>
    <scope>NUCLEOTIDE SEQUENCE</scope>
    <source>
        <strain evidence="5">ChiGjej1B1-24693</strain>
    </source>
</reference>
<dbReference type="InterPro" id="IPR002347">
    <property type="entry name" value="SDR_fam"/>
</dbReference>
<dbReference type="Gene3D" id="3.40.50.720">
    <property type="entry name" value="NAD(P)-binding Rossmann-like Domain"/>
    <property type="match status" value="1"/>
</dbReference>
<dbReference type="GO" id="GO:0016491">
    <property type="term" value="F:oxidoreductase activity"/>
    <property type="evidence" value="ECO:0007669"/>
    <property type="project" value="UniProtKB-KW"/>
</dbReference>
<dbReference type="PANTHER" id="PTHR44196">
    <property type="entry name" value="DEHYDROGENASE/REDUCTASE SDR FAMILY MEMBER 7B"/>
    <property type="match status" value="1"/>
</dbReference>
<evidence type="ECO:0000256" key="2">
    <source>
        <dbReference type="ARBA" id="ARBA00023002"/>
    </source>
</evidence>
<dbReference type="PIRSF" id="PIRSF000126">
    <property type="entry name" value="11-beta-HSD1"/>
    <property type="match status" value="1"/>
</dbReference>
<sequence>MSTALITGATSGIGAEFAAQLAARGDDLVLVARNAERLERTAQHLRDTHGVQVEVLVADLNDRSQTLKVAARLEDADRPIDRVVNNAGFGMHGRLLDEDLMAETDLAIEVMLASVILLGGAAARAMKARGHGSIINVSSTAGFIQLGTYSAVKAAVTAYSESLAVELRGSGVTVTALCPGWVRTEFHERAGINTSKIPAAAWIEVTRLVRDGLADADRGKVLSIPTPLWKVAIALTRILPRSVLRAVSGKIRSGRR</sequence>
<comment type="similarity">
    <text evidence="1 3">Belongs to the short-chain dehydrogenases/reductases (SDR) family.</text>
</comment>
<protein>
    <submittedName>
        <fullName evidence="5">SDR family oxidoreductase</fullName>
    </submittedName>
</protein>
<gene>
    <name evidence="5" type="ORF">IAA98_02875</name>
</gene>
<dbReference type="AlphaFoldDB" id="A0A9D1KLC6"/>
<dbReference type="Proteomes" id="UP000886842">
    <property type="component" value="Unassembled WGS sequence"/>
</dbReference>
<keyword evidence="2" id="KW-0560">Oxidoreductase</keyword>
<evidence type="ECO:0000313" key="5">
    <source>
        <dbReference type="EMBL" id="HIT74505.1"/>
    </source>
</evidence>
<organism evidence="5 6">
    <name type="scientific">Candidatus Avipropionibacterium avicola</name>
    <dbReference type="NCBI Taxonomy" id="2840701"/>
    <lineage>
        <taxon>Bacteria</taxon>
        <taxon>Bacillati</taxon>
        <taxon>Actinomycetota</taxon>
        <taxon>Actinomycetes</taxon>
        <taxon>Propionibacteriales</taxon>
        <taxon>Propionibacteriaceae</taxon>
        <taxon>Propionibacteriaceae incertae sedis</taxon>
        <taxon>Candidatus Avipropionibacterium</taxon>
    </lineage>
</organism>
<reference evidence="5" key="1">
    <citation type="submission" date="2020-10" db="EMBL/GenBank/DDBJ databases">
        <authorList>
            <person name="Gilroy R."/>
        </authorList>
    </citation>
    <scope>NUCLEOTIDE SEQUENCE</scope>
    <source>
        <strain evidence="5">ChiGjej1B1-24693</strain>
    </source>
</reference>
<evidence type="ECO:0000313" key="6">
    <source>
        <dbReference type="Proteomes" id="UP000886842"/>
    </source>
</evidence>
<dbReference type="SUPFAM" id="SSF51735">
    <property type="entry name" value="NAD(P)-binding Rossmann-fold domains"/>
    <property type="match status" value="1"/>
</dbReference>
<evidence type="ECO:0000256" key="1">
    <source>
        <dbReference type="ARBA" id="ARBA00006484"/>
    </source>
</evidence>
<dbReference type="PANTHER" id="PTHR44196:SF2">
    <property type="entry name" value="SHORT-CHAIN DEHYDROGENASE-RELATED"/>
    <property type="match status" value="1"/>
</dbReference>
<dbReference type="SMART" id="SM00822">
    <property type="entry name" value="PKS_KR"/>
    <property type="match status" value="1"/>
</dbReference>
<feature type="domain" description="Ketoreductase" evidence="4">
    <location>
        <begin position="2"/>
        <end position="184"/>
    </location>
</feature>
<dbReference type="PRINTS" id="PR00080">
    <property type="entry name" value="SDRFAMILY"/>
</dbReference>
<dbReference type="InterPro" id="IPR057326">
    <property type="entry name" value="KR_dom"/>
</dbReference>
<proteinExistence type="inferred from homology"/>
<evidence type="ECO:0000259" key="4">
    <source>
        <dbReference type="SMART" id="SM00822"/>
    </source>
</evidence>
<dbReference type="PRINTS" id="PR00081">
    <property type="entry name" value="GDHRDH"/>
</dbReference>
<dbReference type="EMBL" id="DVLP01000081">
    <property type="protein sequence ID" value="HIT74505.1"/>
    <property type="molecule type" value="Genomic_DNA"/>
</dbReference>
<evidence type="ECO:0000256" key="3">
    <source>
        <dbReference type="RuleBase" id="RU000363"/>
    </source>
</evidence>
<accession>A0A9D1KLC6</accession>
<dbReference type="CDD" id="cd05233">
    <property type="entry name" value="SDR_c"/>
    <property type="match status" value="1"/>
</dbReference>
<comment type="caution">
    <text evidence="5">The sequence shown here is derived from an EMBL/GenBank/DDBJ whole genome shotgun (WGS) entry which is preliminary data.</text>
</comment>